<dbReference type="AlphaFoldDB" id="A0A370PVQ5"/>
<organism evidence="2 3">
    <name type="scientific">Aspergillus phoenicis ATCC 13157</name>
    <dbReference type="NCBI Taxonomy" id="1353007"/>
    <lineage>
        <taxon>Eukaryota</taxon>
        <taxon>Fungi</taxon>
        <taxon>Dikarya</taxon>
        <taxon>Ascomycota</taxon>
        <taxon>Pezizomycotina</taxon>
        <taxon>Eurotiomycetes</taxon>
        <taxon>Eurotiomycetidae</taxon>
        <taxon>Eurotiales</taxon>
        <taxon>Aspergillaceae</taxon>
        <taxon>Aspergillus</taxon>
    </lineage>
</organism>
<proteinExistence type="predicted"/>
<reference evidence="2 3" key="1">
    <citation type="submission" date="2018-07" db="EMBL/GenBank/DDBJ databases">
        <title>Section-level genome sequencing of Aspergillus section Nigri to investigate inter- and intra-species variation.</title>
        <authorList>
            <consortium name="DOE Joint Genome Institute"/>
            <person name="Vesth T.C."/>
            <person name="Nybo J.L."/>
            <person name="Theobald S."/>
            <person name="Frisvad J.C."/>
            <person name="Larsen T.O."/>
            <person name="Nielsen K.F."/>
            <person name="Hoof J.B."/>
            <person name="Brandl J."/>
            <person name="Salamov A."/>
            <person name="Riley R."/>
            <person name="Gladden J.M."/>
            <person name="Phatale P."/>
            <person name="Nielsen M.T."/>
            <person name="Lyhne E.K."/>
            <person name="Kogle M.E."/>
            <person name="Strasser K."/>
            <person name="McDonnell E."/>
            <person name="Barry K."/>
            <person name="Clum A."/>
            <person name="Chen C."/>
            <person name="Nolan M."/>
            <person name="Sandor L."/>
            <person name="Kuo A."/>
            <person name="Lipzen A."/>
            <person name="Hainaut M."/>
            <person name="Drula E."/>
            <person name="Tsang A."/>
            <person name="Magnuson J.K."/>
            <person name="Henrissat B."/>
            <person name="Wiebenga A."/>
            <person name="Simmons B.A."/>
            <person name="Makela M.R."/>
            <person name="De vries R.P."/>
            <person name="Grigoriev I.V."/>
            <person name="Mortensen U.H."/>
            <person name="Baker S.E."/>
            <person name="Andersen M.R."/>
        </authorList>
    </citation>
    <scope>NUCLEOTIDE SEQUENCE [LARGE SCALE GENOMIC DNA]</scope>
    <source>
        <strain evidence="2 3">ATCC 13157</strain>
    </source>
</reference>
<feature type="transmembrane region" description="Helical" evidence="1">
    <location>
        <begin position="92"/>
        <end position="116"/>
    </location>
</feature>
<accession>A0A370PVQ5</accession>
<evidence type="ECO:0000313" key="2">
    <source>
        <dbReference type="EMBL" id="RDK46267.1"/>
    </source>
</evidence>
<dbReference type="Proteomes" id="UP000254937">
    <property type="component" value="Unassembled WGS sequence"/>
</dbReference>
<protein>
    <submittedName>
        <fullName evidence="2">Uncharacterized protein</fullName>
    </submittedName>
</protein>
<evidence type="ECO:0000313" key="3">
    <source>
        <dbReference type="Proteomes" id="UP000254937"/>
    </source>
</evidence>
<evidence type="ECO:0000256" key="1">
    <source>
        <dbReference type="SAM" id="Phobius"/>
    </source>
</evidence>
<keyword evidence="1" id="KW-0812">Transmembrane</keyword>
<gene>
    <name evidence="2" type="ORF">M752DRAFT_99874</name>
</gene>
<name>A0A370PVQ5_ASPPH</name>
<keyword evidence="1" id="KW-1133">Transmembrane helix</keyword>
<keyword evidence="1" id="KW-0472">Membrane</keyword>
<sequence length="123" mass="13518">MNSSHAFSSRSATFSCAVTGYIRSTYQADQQVLTDPWFAHLFFCQPIFIGDDAVLFRDPDPERRPITPRYFNPAFSGLRVSASRVSNQASSVLLLILLGGPVQCAVGIAIIIFSIARYTVLQG</sequence>
<keyword evidence="3" id="KW-1185">Reference proteome</keyword>
<dbReference type="EMBL" id="KZ851846">
    <property type="protein sequence ID" value="RDK46267.1"/>
    <property type="molecule type" value="Genomic_DNA"/>
</dbReference>